<dbReference type="EMBL" id="JAGJCB010000009">
    <property type="protein sequence ID" value="MBP0904301.1"/>
    <property type="molecule type" value="Genomic_DNA"/>
</dbReference>
<dbReference type="PANTHER" id="PTHR43798:SF5">
    <property type="entry name" value="MONOACYLGLYCEROL LIPASE ABHD6"/>
    <property type="match status" value="1"/>
</dbReference>
<dbReference type="GO" id="GO:0016787">
    <property type="term" value="F:hydrolase activity"/>
    <property type="evidence" value="ECO:0007669"/>
    <property type="project" value="UniProtKB-KW"/>
</dbReference>
<dbReference type="Proteomes" id="UP000670776">
    <property type="component" value="Unassembled WGS sequence"/>
</dbReference>
<evidence type="ECO:0000313" key="3">
    <source>
        <dbReference type="Proteomes" id="UP000670776"/>
    </source>
</evidence>
<organism evidence="2 3">
    <name type="scientific">Mariniflexile gromovii</name>
    <dbReference type="NCBI Taxonomy" id="362523"/>
    <lineage>
        <taxon>Bacteria</taxon>
        <taxon>Pseudomonadati</taxon>
        <taxon>Bacteroidota</taxon>
        <taxon>Flavobacteriia</taxon>
        <taxon>Flavobacteriales</taxon>
        <taxon>Flavobacteriaceae</taxon>
        <taxon>Mariniflexile</taxon>
    </lineage>
</organism>
<dbReference type="InterPro" id="IPR029058">
    <property type="entry name" value="AB_hydrolase_fold"/>
</dbReference>
<keyword evidence="2" id="KW-0378">Hydrolase</keyword>
<protein>
    <submittedName>
        <fullName evidence="2">Alpha/beta hydrolase</fullName>
    </submittedName>
</protein>
<dbReference type="Pfam" id="PF00561">
    <property type="entry name" value="Abhydrolase_1"/>
    <property type="match status" value="1"/>
</dbReference>
<sequence>MKTKTTEINGMKIAYREFGKGDPIVFCNRFRGTLDTWDPLFIDEMSKKFKVVIFDYPQVGYSEGTFPNDVTGLSEVVVGLCKNLGFKNVALAGWSFGGFVAQTVALKNPGVVSKLILIGTNPPGENKIPLEPIFLEKALIPINSLEDEQVLFFEPDSEFSLAASKASHDRIYAKIDVSKIPSTQEEFNRYFVAGNEFKNDNRLRDMFFDTDIPIFILHGDHDVSFAVENWFAILRKLKFGQLIIYTKAGHAPQHQLPELTAKYISDFITLN</sequence>
<dbReference type="PANTHER" id="PTHR43798">
    <property type="entry name" value="MONOACYLGLYCEROL LIPASE"/>
    <property type="match status" value="1"/>
</dbReference>
<evidence type="ECO:0000259" key="1">
    <source>
        <dbReference type="Pfam" id="PF00561"/>
    </source>
</evidence>
<comment type="caution">
    <text evidence="2">The sequence shown here is derived from an EMBL/GenBank/DDBJ whole genome shotgun (WGS) entry which is preliminary data.</text>
</comment>
<dbReference type="InterPro" id="IPR000073">
    <property type="entry name" value="AB_hydrolase_1"/>
</dbReference>
<reference evidence="2 3" key="1">
    <citation type="submission" date="2021-04" db="EMBL/GenBank/DDBJ databases">
        <title>Mariniflexile gromovii gen. nov., sp. nov., a gliding bacterium isolated from the sea urchin Strongylocentrotus intermedius.</title>
        <authorList>
            <person name="Ko S."/>
            <person name="Le V."/>
            <person name="Ahn C.-Y."/>
            <person name="Oh H.-M."/>
        </authorList>
    </citation>
    <scope>NUCLEOTIDE SEQUENCE [LARGE SCALE GENOMIC DNA]</scope>
    <source>
        <strain evidence="2 3">KCTC 12570</strain>
    </source>
</reference>
<evidence type="ECO:0000313" key="2">
    <source>
        <dbReference type="EMBL" id="MBP0904301.1"/>
    </source>
</evidence>
<proteinExistence type="predicted"/>
<dbReference type="SUPFAM" id="SSF53474">
    <property type="entry name" value="alpha/beta-Hydrolases"/>
    <property type="match status" value="1"/>
</dbReference>
<dbReference type="Gene3D" id="3.40.50.1820">
    <property type="entry name" value="alpha/beta hydrolase"/>
    <property type="match status" value="1"/>
</dbReference>
<gene>
    <name evidence="2" type="ORF">J8H85_10720</name>
</gene>
<feature type="domain" description="AB hydrolase-1" evidence="1">
    <location>
        <begin position="23"/>
        <end position="254"/>
    </location>
</feature>
<accession>A0ABS4BWC1</accession>
<dbReference type="RefSeq" id="WP_209655195.1">
    <property type="nucleotide sequence ID" value="NZ_JAGJCB010000009.1"/>
</dbReference>
<dbReference type="InterPro" id="IPR050266">
    <property type="entry name" value="AB_hydrolase_sf"/>
</dbReference>
<name>A0ABS4BWC1_9FLAO</name>
<dbReference type="PRINTS" id="PR00111">
    <property type="entry name" value="ABHYDROLASE"/>
</dbReference>
<keyword evidence="3" id="KW-1185">Reference proteome</keyword>